<protein>
    <recommendedName>
        <fullName evidence="8">VIT family protein</fullName>
    </recommendedName>
</protein>
<evidence type="ECO:0000256" key="3">
    <source>
        <dbReference type="ARBA" id="ARBA00022989"/>
    </source>
</evidence>
<reference evidence="6 7" key="1">
    <citation type="journal article" date="2016" name="Nat. Commun.">
        <title>Thousands of microbial genomes shed light on interconnected biogeochemical processes in an aquifer system.</title>
        <authorList>
            <person name="Anantharaman K."/>
            <person name="Brown C.T."/>
            <person name="Hug L.A."/>
            <person name="Sharon I."/>
            <person name="Castelle C.J."/>
            <person name="Probst A.J."/>
            <person name="Thomas B.C."/>
            <person name="Singh A."/>
            <person name="Wilkins M.J."/>
            <person name="Karaoz U."/>
            <person name="Brodie E.L."/>
            <person name="Williams K.H."/>
            <person name="Hubbard S.S."/>
            <person name="Banfield J.F."/>
        </authorList>
    </citation>
    <scope>NUCLEOTIDE SEQUENCE [LARGE SCALE GENOMIC DNA]</scope>
</reference>
<dbReference type="Proteomes" id="UP000177309">
    <property type="component" value="Unassembled WGS sequence"/>
</dbReference>
<feature type="transmembrane region" description="Helical" evidence="5">
    <location>
        <begin position="7"/>
        <end position="27"/>
    </location>
</feature>
<accession>A0A1F4TL45</accession>
<keyword evidence="2 5" id="KW-0812">Transmembrane</keyword>
<feature type="transmembrane region" description="Helical" evidence="5">
    <location>
        <begin position="71"/>
        <end position="94"/>
    </location>
</feature>
<evidence type="ECO:0000256" key="4">
    <source>
        <dbReference type="ARBA" id="ARBA00023136"/>
    </source>
</evidence>
<dbReference type="InterPro" id="IPR008217">
    <property type="entry name" value="Ccc1_fam"/>
</dbReference>
<dbReference type="EMBL" id="MEUI01000035">
    <property type="protein sequence ID" value="OGC33414.1"/>
    <property type="molecule type" value="Genomic_DNA"/>
</dbReference>
<comment type="caution">
    <text evidence="6">The sequence shown here is derived from an EMBL/GenBank/DDBJ whole genome shotgun (WGS) entry which is preliminary data.</text>
</comment>
<evidence type="ECO:0000313" key="7">
    <source>
        <dbReference type="Proteomes" id="UP000177309"/>
    </source>
</evidence>
<dbReference type="GO" id="GO:0030026">
    <property type="term" value="P:intracellular manganese ion homeostasis"/>
    <property type="evidence" value="ECO:0007669"/>
    <property type="project" value="InterPro"/>
</dbReference>
<evidence type="ECO:0000256" key="2">
    <source>
        <dbReference type="ARBA" id="ARBA00022692"/>
    </source>
</evidence>
<sequence length="158" mass="16749">MRHSIKVGFSFGLTSGIITTLGLLVGLSSSTNSQLVVIGGILTIAIADAFSDALGIHISEESSNEHTPREVWEATISTFLFKFIIALTFLVPVLLLNLHLAVLVSIVWGLSLLGLLSFTIAKEQGEKPVSVVLEHLFIAVVVIALTHMVGGVIVSVCS</sequence>
<organism evidence="6 7">
    <name type="scientific">candidate division WOR-1 bacterium RIFOXYC2_FULL_41_25</name>
    <dbReference type="NCBI Taxonomy" id="1802586"/>
    <lineage>
        <taxon>Bacteria</taxon>
        <taxon>Bacillati</taxon>
        <taxon>Saganbacteria</taxon>
    </lineage>
</organism>
<gene>
    <name evidence="6" type="ORF">A2462_06640</name>
</gene>
<proteinExistence type="predicted"/>
<dbReference type="GO" id="GO:0005384">
    <property type="term" value="F:manganese ion transmembrane transporter activity"/>
    <property type="evidence" value="ECO:0007669"/>
    <property type="project" value="InterPro"/>
</dbReference>
<comment type="subcellular location">
    <subcellularLocation>
        <location evidence="1">Endomembrane system</location>
        <topology evidence="1">Multi-pass membrane protein</topology>
    </subcellularLocation>
</comment>
<dbReference type="Pfam" id="PF01988">
    <property type="entry name" value="VIT1"/>
    <property type="match status" value="1"/>
</dbReference>
<feature type="transmembrane region" description="Helical" evidence="5">
    <location>
        <begin position="133"/>
        <end position="156"/>
    </location>
</feature>
<evidence type="ECO:0000256" key="1">
    <source>
        <dbReference type="ARBA" id="ARBA00004127"/>
    </source>
</evidence>
<keyword evidence="3 5" id="KW-1133">Transmembrane helix</keyword>
<dbReference type="AlphaFoldDB" id="A0A1F4TL45"/>
<evidence type="ECO:0000256" key="5">
    <source>
        <dbReference type="SAM" id="Phobius"/>
    </source>
</evidence>
<keyword evidence="4 5" id="KW-0472">Membrane</keyword>
<evidence type="ECO:0000313" key="6">
    <source>
        <dbReference type="EMBL" id="OGC33414.1"/>
    </source>
</evidence>
<feature type="transmembrane region" description="Helical" evidence="5">
    <location>
        <begin position="100"/>
        <end position="121"/>
    </location>
</feature>
<evidence type="ECO:0008006" key="8">
    <source>
        <dbReference type="Google" id="ProtNLM"/>
    </source>
</evidence>
<dbReference type="GO" id="GO:0012505">
    <property type="term" value="C:endomembrane system"/>
    <property type="evidence" value="ECO:0007669"/>
    <property type="project" value="UniProtKB-SubCell"/>
</dbReference>
<name>A0A1F4TL45_UNCSA</name>